<reference evidence="1" key="1">
    <citation type="journal article" date="2016" name="Nat. Genet.">
        <title>A high-quality carrot genome assembly provides new insights into carotenoid accumulation and asterid genome evolution.</title>
        <authorList>
            <person name="Iorizzo M."/>
            <person name="Ellison S."/>
            <person name="Senalik D."/>
            <person name="Zeng P."/>
            <person name="Satapoomin P."/>
            <person name="Huang J."/>
            <person name="Bowman M."/>
            <person name="Iovene M."/>
            <person name="Sanseverino W."/>
            <person name="Cavagnaro P."/>
            <person name="Yildiz M."/>
            <person name="Macko-Podgorni A."/>
            <person name="Moranska E."/>
            <person name="Grzebelus E."/>
            <person name="Grzebelus D."/>
            <person name="Ashrafi H."/>
            <person name="Zheng Z."/>
            <person name="Cheng S."/>
            <person name="Spooner D."/>
            <person name="Van Deynze A."/>
            <person name="Simon P."/>
        </authorList>
    </citation>
    <scope>NUCLEOTIDE SEQUENCE</scope>
    <source>
        <tissue evidence="1">Leaf</tissue>
    </source>
</reference>
<organism evidence="1 3">
    <name type="scientific">Daucus carota subsp. sativus</name>
    <name type="common">Carrot</name>
    <dbReference type="NCBI Taxonomy" id="79200"/>
    <lineage>
        <taxon>Eukaryota</taxon>
        <taxon>Viridiplantae</taxon>
        <taxon>Streptophyta</taxon>
        <taxon>Embryophyta</taxon>
        <taxon>Tracheophyta</taxon>
        <taxon>Spermatophyta</taxon>
        <taxon>Magnoliopsida</taxon>
        <taxon>eudicotyledons</taxon>
        <taxon>Gunneridae</taxon>
        <taxon>Pentapetalae</taxon>
        <taxon>asterids</taxon>
        <taxon>campanulids</taxon>
        <taxon>Apiales</taxon>
        <taxon>Apiaceae</taxon>
        <taxon>Apioideae</taxon>
        <taxon>Scandiceae</taxon>
        <taxon>Daucinae</taxon>
        <taxon>Daucus</taxon>
        <taxon>Daucus sect. Daucus</taxon>
    </lineage>
</organism>
<dbReference type="Proteomes" id="UP000077755">
    <property type="component" value="Chromosome 6"/>
</dbReference>
<evidence type="ECO:0000313" key="2">
    <source>
        <dbReference type="EMBL" id="WOH04082.1"/>
    </source>
</evidence>
<protein>
    <recommendedName>
        <fullName evidence="4">Myosin N-terminal SH3-like domain-containing protein</fullName>
    </recommendedName>
</protein>
<gene>
    <name evidence="1" type="ORF">DCAR_0623366</name>
    <name evidence="2" type="ORF">DCAR_0623488</name>
</gene>
<dbReference type="EMBL" id="CP093348">
    <property type="protein sequence ID" value="WOH04082.1"/>
    <property type="molecule type" value="Genomic_DNA"/>
</dbReference>
<evidence type="ECO:0008006" key="4">
    <source>
        <dbReference type="Google" id="ProtNLM"/>
    </source>
</evidence>
<name>A0AAF0XCU9_DAUCS</name>
<evidence type="ECO:0000313" key="3">
    <source>
        <dbReference type="Proteomes" id="UP000077755"/>
    </source>
</evidence>
<dbReference type="AlphaFoldDB" id="A0AAF0XCU9"/>
<evidence type="ECO:0000313" key="1">
    <source>
        <dbReference type="EMBL" id="WOH03961.1"/>
    </source>
</evidence>
<keyword evidence="3" id="KW-1185">Reference proteome</keyword>
<dbReference type="EMBL" id="CP093348">
    <property type="protein sequence ID" value="WOH03961.1"/>
    <property type="molecule type" value="Genomic_DNA"/>
</dbReference>
<sequence length="68" mass="7534">MSLRRGSKVWVQDRDSAWVADVVIEFIGKQVFSSLSLSLSPPLSIFPSLSLSLALPLSDLFPPQCVWD</sequence>
<reference evidence="1" key="2">
    <citation type="submission" date="2022-03" db="EMBL/GenBank/DDBJ databases">
        <title>Draft title - Genomic analysis of global carrot germplasm unveils the trajectory of domestication and the origin of high carotenoid orange carrot.</title>
        <authorList>
            <person name="Iorizzo M."/>
            <person name="Ellison S."/>
            <person name="Senalik D."/>
            <person name="Macko-Podgorni A."/>
            <person name="Grzebelus D."/>
            <person name="Bostan H."/>
            <person name="Rolling W."/>
            <person name="Curaba J."/>
            <person name="Simon P."/>
        </authorList>
    </citation>
    <scope>NUCLEOTIDE SEQUENCE</scope>
    <source>
        <tissue evidence="1">Leaf</tissue>
    </source>
</reference>
<proteinExistence type="predicted"/>
<accession>A0AAF0XCU9</accession>